<dbReference type="HOGENOM" id="CLU_064548_1_0_1"/>
<dbReference type="Pfam" id="PF00830">
    <property type="entry name" value="Ribosomal_L28"/>
    <property type="match status" value="1"/>
</dbReference>
<name>A0A0C9VZ00_9AGAM</name>
<evidence type="ECO:0000256" key="5">
    <source>
        <dbReference type="ARBA" id="ARBA00035269"/>
    </source>
</evidence>
<protein>
    <recommendedName>
        <fullName evidence="4">Large ribosomal subunit protein bL28c</fullName>
    </recommendedName>
    <alternativeName>
        <fullName evidence="5">Large ribosomal subunit protein bL28m</fullName>
    </alternativeName>
</protein>
<feature type="region of interest" description="Disordered" evidence="6">
    <location>
        <begin position="140"/>
        <end position="172"/>
    </location>
</feature>
<keyword evidence="2" id="KW-0689">Ribosomal protein</keyword>
<dbReference type="PANTHER" id="PTHR13528:SF2">
    <property type="entry name" value="LARGE RIBOSOMAL SUBUNIT PROTEIN BL28M"/>
    <property type="match status" value="1"/>
</dbReference>
<feature type="region of interest" description="Disordered" evidence="6">
    <location>
        <begin position="192"/>
        <end position="214"/>
    </location>
</feature>
<dbReference type="Gene3D" id="2.30.170.40">
    <property type="entry name" value="Ribosomal protein L28/L24"/>
    <property type="match status" value="1"/>
</dbReference>
<proteinExistence type="inferred from homology"/>
<gene>
    <name evidence="7" type="ORF">HYDPIDRAFT_41016</name>
</gene>
<dbReference type="InterPro" id="IPR037147">
    <property type="entry name" value="Ribosomal_bL28_sf"/>
</dbReference>
<dbReference type="InterPro" id="IPR034704">
    <property type="entry name" value="Ribosomal_bL28/bL31-like_sf"/>
</dbReference>
<comment type="similarity">
    <text evidence="1">Belongs to the bacterial ribosomal protein bL28 family.</text>
</comment>
<dbReference type="InterPro" id="IPR026569">
    <property type="entry name" value="Ribosomal_bL28"/>
</dbReference>
<keyword evidence="8" id="KW-1185">Reference proteome</keyword>
<dbReference type="GO" id="GO:0005762">
    <property type="term" value="C:mitochondrial large ribosomal subunit"/>
    <property type="evidence" value="ECO:0007669"/>
    <property type="project" value="TreeGrafter"/>
</dbReference>
<dbReference type="PANTHER" id="PTHR13528">
    <property type="entry name" value="39S RIBOSOMAL PROTEIN L28, MITOCHONDRIAL"/>
    <property type="match status" value="1"/>
</dbReference>
<dbReference type="FunFam" id="2.30.170.40:FF:000003">
    <property type="entry name" value="54S ribosomal protein L24"/>
    <property type="match status" value="1"/>
</dbReference>
<evidence type="ECO:0000256" key="6">
    <source>
        <dbReference type="SAM" id="MobiDB-lite"/>
    </source>
</evidence>
<reference evidence="7 8" key="1">
    <citation type="submission" date="2014-04" db="EMBL/GenBank/DDBJ databases">
        <title>Evolutionary Origins and Diversification of the Mycorrhizal Mutualists.</title>
        <authorList>
            <consortium name="DOE Joint Genome Institute"/>
            <consortium name="Mycorrhizal Genomics Consortium"/>
            <person name="Kohler A."/>
            <person name="Kuo A."/>
            <person name="Nagy L.G."/>
            <person name="Floudas D."/>
            <person name="Copeland A."/>
            <person name="Barry K.W."/>
            <person name="Cichocki N."/>
            <person name="Veneault-Fourrey C."/>
            <person name="LaButti K."/>
            <person name="Lindquist E.A."/>
            <person name="Lipzen A."/>
            <person name="Lundell T."/>
            <person name="Morin E."/>
            <person name="Murat C."/>
            <person name="Riley R."/>
            <person name="Ohm R."/>
            <person name="Sun H."/>
            <person name="Tunlid A."/>
            <person name="Henrissat B."/>
            <person name="Grigoriev I.V."/>
            <person name="Hibbett D.S."/>
            <person name="Martin F."/>
        </authorList>
    </citation>
    <scope>NUCLEOTIDE SEQUENCE [LARGE SCALE GENOMIC DNA]</scope>
    <source>
        <strain evidence="7 8">MD-312</strain>
    </source>
</reference>
<evidence type="ECO:0000256" key="2">
    <source>
        <dbReference type="ARBA" id="ARBA00022980"/>
    </source>
</evidence>
<dbReference type="SUPFAM" id="SSF143800">
    <property type="entry name" value="L28p-like"/>
    <property type="match status" value="1"/>
</dbReference>
<dbReference type="EMBL" id="KN839850">
    <property type="protein sequence ID" value="KIJ63610.1"/>
    <property type="molecule type" value="Genomic_DNA"/>
</dbReference>
<dbReference type="Proteomes" id="UP000053820">
    <property type="component" value="Unassembled WGS sequence"/>
</dbReference>
<organism evidence="7 8">
    <name type="scientific">Hydnomerulius pinastri MD-312</name>
    <dbReference type="NCBI Taxonomy" id="994086"/>
    <lineage>
        <taxon>Eukaryota</taxon>
        <taxon>Fungi</taxon>
        <taxon>Dikarya</taxon>
        <taxon>Basidiomycota</taxon>
        <taxon>Agaricomycotina</taxon>
        <taxon>Agaricomycetes</taxon>
        <taxon>Agaricomycetidae</taxon>
        <taxon>Boletales</taxon>
        <taxon>Boletales incertae sedis</taxon>
        <taxon>Leucogyrophana</taxon>
    </lineage>
</organism>
<evidence type="ECO:0000256" key="1">
    <source>
        <dbReference type="ARBA" id="ARBA00008760"/>
    </source>
</evidence>
<dbReference type="GO" id="GO:0003735">
    <property type="term" value="F:structural constituent of ribosome"/>
    <property type="evidence" value="ECO:0007669"/>
    <property type="project" value="InterPro"/>
</dbReference>
<evidence type="ECO:0000256" key="4">
    <source>
        <dbReference type="ARBA" id="ARBA00035265"/>
    </source>
</evidence>
<dbReference type="InterPro" id="IPR001383">
    <property type="entry name" value="Ribosomal_bL28_bact-type"/>
</dbReference>
<dbReference type="HAMAP" id="MF_00373">
    <property type="entry name" value="Ribosomal_bL28"/>
    <property type="match status" value="1"/>
</dbReference>
<feature type="compositionally biased region" description="Basic and acidic residues" evidence="6">
    <location>
        <begin position="192"/>
        <end position="206"/>
    </location>
</feature>
<dbReference type="GO" id="GO:0006412">
    <property type="term" value="P:translation"/>
    <property type="evidence" value="ECO:0007669"/>
    <property type="project" value="InterPro"/>
</dbReference>
<accession>A0A0C9VZ00</accession>
<evidence type="ECO:0000256" key="3">
    <source>
        <dbReference type="ARBA" id="ARBA00023274"/>
    </source>
</evidence>
<evidence type="ECO:0000313" key="8">
    <source>
        <dbReference type="Proteomes" id="UP000053820"/>
    </source>
</evidence>
<dbReference type="OrthoDB" id="361870at2759"/>
<dbReference type="AlphaFoldDB" id="A0A0C9VZ00"/>
<sequence length="214" mass="23709">MIPTLPALSTLPPITSQPFKRATLGLFHGKLIQYGNNVPHSKKKTRRTWLPNIQTKTYNSEVLESYVKVKLTTKALKTINKHGSIDKYLLSTPASLLGDEGMRLRILVREKLDARNAQKVLDAQDALRAKAAAEKEAKNVEENALRLEEEEAVTEEPQRTGRVGEQSVKKGKAVRVDKQSVAKLEKGQTVKVDKQLQGKKASESRIAEGIFGSA</sequence>
<evidence type="ECO:0000313" key="7">
    <source>
        <dbReference type="EMBL" id="KIJ63610.1"/>
    </source>
</evidence>
<dbReference type="NCBIfam" id="TIGR00009">
    <property type="entry name" value="L28"/>
    <property type="match status" value="1"/>
</dbReference>
<keyword evidence="3" id="KW-0687">Ribonucleoprotein</keyword>